<feature type="region of interest" description="Disordered" evidence="1">
    <location>
        <begin position="200"/>
        <end position="394"/>
    </location>
</feature>
<dbReference type="Proteomes" id="UP000199371">
    <property type="component" value="Unassembled WGS sequence"/>
</dbReference>
<keyword evidence="3" id="KW-0966">Cell projection</keyword>
<evidence type="ECO:0000313" key="3">
    <source>
        <dbReference type="EMBL" id="SEH99560.1"/>
    </source>
</evidence>
<feature type="compositionally biased region" description="Low complexity" evidence="1">
    <location>
        <begin position="292"/>
        <end position="305"/>
    </location>
</feature>
<dbReference type="EMBL" id="FNXF01000010">
    <property type="protein sequence ID" value="SEH99560.1"/>
    <property type="molecule type" value="Genomic_DNA"/>
</dbReference>
<dbReference type="AlphaFoldDB" id="A0A1H6MDG2"/>
<dbReference type="InterPro" id="IPR021136">
    <property type="entry name" value="Flagellar_hook_control-like_C"/>
</dbReference>
<dbReference type="InterPro" id="IPR052563">
    <property type="entry name" value="FliK"/>
</dbReference>
<evidence type="ECO:0000313" key="4">
    <source>
        <dbReference type="Proteomes" id="UP000199371"/>
    </source>
</evidence>
<organism evidence="3 4">
    <name type="scientific">Rheinheimera pacifica</name>
    <dbReference type="NCBI Taxonomy" id="173990"/>
    <lineage>
        <taxon>Bacteria</taxon>
        <taxon>Pseudomonadati</taxon>
        <taxon>Pseudomonadota</taxon>
        <taxon>Gammaproteobacteria</taxon>
        <taxon>Chromatiales</taxon>
        <taxon>Chromatiaceae</taxon>
        <taxon>Rheinheimera</taxon>
    </lineage>
</organism>
<protein>
    <submittedName>
        <fullName evidence="3">Flagellar hook-length control protein FliK</fullName>
    </submittedName>
</protein>
<dbReference type="InterPro" id="IPR038610">
    <property type="entry name" value="FliK-like_C_sf"/>
</dbReference>
<keyword evidence="4" id="KW-1185">Reference proteome</keyword>
<keyword evidence="3" id="KW-0282">Flagellum</keyword>
<reference evidence="4" key="1">
    <citation type="submission" date="2016-10" db="EMBL/GenBank/DDBJ databases">
        <authorList>
            <person name="Varghese N."/>
            <person name="Submissions S."/>
        </authorList>
    </citation>
    <scope>NUCLEOTIDE SEQUENCE [LARGE SCALE GENOMIC DNA]</scope>
    <source>
        <strain evidence="4">DSM 17616</strain>
    </source>
</reference>
<feature type="compositionally biased region" description="Low complexity" evidence="1">
    <location>
        <begin position="362"/>
        <end position="388"/>
    </location>
</feature>
<feature type="compositionally biased region" description="Low complexity" evidence="1">
    <location>
        <begin position="535"/>
        <end position="546"/>
    </location>
</feature>
<dbReference type="RefSeq" id="WP_092794133.1">
    <property type="nucleotide sequence ID" value="NZ_FNXF01000010.1"/>
</dbReference>
<keyword evidence="3" id="KW-0969">Cilium</keyword>
<feature type="domain" description="Flagellar hook-length control protein-like C-terminal" evidence="2">
    <location>
        <begin position="463"/>
        <end position="545"/>
    </location>
</feature>
<evidence type="ECO:0000256" key="1">
    <source>
        <dbReference type="SAM" id="MobiDB-lite"/>
    </source>
</evidence>
<dbReference type="PANTHER" id="PTHR37533:SF2">
    <property type="entry name" value="FLAGELLAR HOOK-LENGTH CONTROL PROTEIN"/>
    <property type="match status" value="1"/>
</dbReference>
<dbReference type="Gene3D" id="3.30.750.140">
    <property type="match status" value="1"/>
</dbReference>
<name>A0A1H6MDG2_9GAMM</name>
<gene>
    <name evidence="3" type="ORF">SAMN05660691_02679</name>
</gene>
<feature type="compositionally biased region" description="Polar residues" evidence="1">
    <location>
        <begin position="279"/>
        <end position="291"/>
    </location>
</feature>
<feature type="region of interest" description="Disordered" evidence="1">
    <location>
        <begin position="535"/>
        <end position="575"/>
    </location>
</feature>
<proteinExistence type="predicted"/>
<dbReference type="Pfam" id="PF02120">
    <property type="entry name" value="Flg_hook"/>
    <property type="match status" value="1"/>
</dbReference>
<dbReference type="STRING" id="173990.SAMN05660691_02679"/>
<dbReference type="CDD" id="cd17470">
    <property type="entry name" value="T3SS_Flik_C"/>
    <property type="match status" value="1"/>
</dbReference>
<dbReference type="PANTHER" id="PTHR37533">
    <property type="entry name" value="FLAGELLAR HOOK-LENGTH CONTROL PROTEIN"/>
    <property type="match status" value="1"/>
</dbReference>
<accession>A0A1H6MDG2</accession>
<feature type="compositionally biased region" description="Polar residues" evidence="1">
    <location>
        <begin position="237"/>
        <end position="260"/>
    </location>
</feature>
<evidence type="ECO:0000259" key="2">
    <source>
        <dbReference type="Pfam" id="PF02120"/>
    </source>
</evidence>
<sequence length="589" mass="60491">MVQAIQLSMLTTSADSALRLDGALSDSAAEAGAELSGLGFGELLNGITQPATNGQSAAKLRHVPAGISVLNGVSQALLAAADAKGNAASTGNADTDSADNTDSAAGLDKDSLLTSSLLGQIALKDKLPETGSDTDAAIGTDTGAVAEDPATVLPGNVLSGNNQPEADAAKAVKTTEQLGQSANETTDIAADLLVKANSQTAGEAAPGKVTDKTEASAGGKGEAQPVAELSGAAKGTASLNESGLATEAGSDNQTRGSNNHDGAKAVTETAVKADDSTIKTDNNSTKSASVTQADTKPAAADTPAQMTAHTAPATGTADNSKTDADTDATTIKQPLTATADKTDNQAGGKAGSDQNASKHDAQNGSQQSSSQQSSSQQNSRQNNNSQQSADGSVAVPDSSIATAKVASDTSAAARSDTAFGNALHLAEQRQQASPAQTLARPLAEQLKQSLNLLQQDAAGQLRERVSLMVRQNIQIAEIRLDPAGLGQMQIKIDMQQDQASVQFIVQQSQAKELLEQQLPRLREMLQQQGIQLTEGQVQQQSQQERQLAQRDSNHSGRNGKHTADDNQDGVAETVQLNVKTSDRLVDYYA</sequence>
<dbReference type="OrthoDB" id="1792985at2"/>